<dbReference type="Proteomes" id="UP000236735">
    <property type="component" value="Unassembled WGS sequence"/>
</dbReference>
<proteinExistence type="predicted"/>
<gene>
    <name evidence="2" type="ORF">SAMN05216354_1163</name>
</gene>
<evidence type="ECO:0000313" key="3">
    <source>
        <dbReference type="Proteomes" id="UP000236735"/>
    </source>
</evidence>
<accession>A0A1H5TZZ6</accession>
<name>A0A1H5TZZ6_XYLRU</name>
<dbReference type="GeneID" id="32572988"/>
<evidence type="ECO:0000256" key="1">
    <source>
        <dbReference type="SAM" id="SignalP"/>
    </source>
</evidence>
<evidence type="ECO:0000313" key="2">
    <source>
        <dbReference type="EMBL" id="SEF68452.1"/>
    </source>
</evidence>
<protein>
    <recommendedName>
        <fullName evidence="4">YD repeat-containing protein</fullName>
    </recommendedName>
</protein>
<dbReference type="Gene3D" id="3.90.930.1">
    <property type="match status" value="1"/>
</dbReference>
<feature type="signal peptide" evidence="1">
    <location>
        <begin position="1"/>
        <end position="21"/>
    </location>
</feature>
<sequence length="169" mass="19077">MKKIMMIVAALAMTVAMQAQTKFHDVEANEAKGPVKTMTLSMMGNERTINFSQDGKMQSSDMSDAVYDAEGYLQSAKMNVQGQSVDMKFEWENGRLKSQTINMMGQDIKTTLNYDENGVIKSQSIDMGGQVMESPYSDYKFDDHGNWISRKASMMGQEMTATRSFTYYE</sequence>
<organism evidence="2 3">
    <name type="scientific">Xylanibacter ruminicola</name>
    <name type="common">Prevotella ruminicola</name>
    <dbReference type="NCBI Taxonomy" id="839"/>
    <lineage>
        <taxon>Bacteria</taxon>
        <taxon>Pseudomonadati</taxon>
        <taxon>Bacteroidota</taxon>
        <taxon>Bacteroidia</taxon>
        <taxon>Bacteroidales</taxon>
        <taxon>Prevotellaceae</taxon>
        <taxon>Xylanibacter</taxon>
    </lineage>
</organism>
<reference evidence="2 3" key="1">
    <citation type="submission" date="2016-10" db="EMBL/GenBank/DDBJ databases">
        <authorList>
            <person name="de Groot N.N."/>
        </authorList>
    </citation>
    <scope>NUCLEOTIDE SEQUENCE [LARGE SCALE GENOMIC DNA]</scope>
    <source>
        <strain evidence="2 3">AR32</strain>
    </source>
</reference>
<keyword evidence="1" id="KW-0732">Signal</keyword>
<feature type="chain" id="PRO_5009285642" description="YD repeat-containing protein" evidence="1">
    <location>
        <begin position="22"/>
        <end position="169"/>
    </location>
</feature>
<evidence type="ECO:0008006" key="4">
    <source>
        <dbReference type="Google" id="ProtNLM"/>
    </source>
</evidence>
<dbReference type="EMBL" id="FNUV01000003">
    <property type="protein sequence ID" value="SEF68452.1"/>
    <property type="molecule type" value="Genomic_DNA"/>
</dbReference>
<dbReference type="AlphaFoldDB" id="A0A1H5TZZ6"/>
<dbReference type="RefSeq" id="WP_036912511.1">
    <property type="nucleotide sequence ID" value="NZ_FNUV01000003.1"/>
</dbReference>